<dbReference type="PANTHER" id="PTHR30136:SF24">
    <property type="entry name" value="HTH-TYPE TRANSCRIPTIONAL REPRESSOR ALLR"/>
    <property type="match status" value="1"/>
</dbReference>
<dbReference type="InterPro" id="IPR036390">
    <property type="entry name" value="WH_DNA-bd_sf"/>
</dbReference>
<sequence length="247" mass="26641">MAEPTLIGSVQKALRLLEAVASSAMPLPAKKLARMTELPLPTTYHLLRTLEFEGYLSKVDGGYAIGASALTVQNETVQEFLPRIRPVLRSLSAELGAATYLTTYQEGEIHLLAMVEGPEGRSVDLWVGIHESGHATAFGKAILANLSEELRDAYINSHDLHDLTPHTITSKGNLERSLAENVPIWSDKEEYLLGISCHAAPIRSNGLVGAVAVSLPSQRTLAAEETVSLKRAARRLGLAMGTPLITI</sequence>
<keyword evidence="3" id="KW-0804">Transcription</keyword>
<dbReference type="PROSITE" id="PS51077">
    <property type="entry name" value="HTH_ICLR"/>
    <property type="match status" value="1"/>
</dbReference>
<organism evidence="6 7">
    <name type="scientific">Glutamicibacter arilaitensis</name>
    <dbReference type="NCBI Taxonomy" id="256701"/>
    <lineage>
        <taxon>Bacteria</taxon>
        <taxon>Bacillati</taxon>
        <taxon>Actinomycetota</taxon>
        <taxon>Actinomycetes</taxon>
        <taxon>Micrococcales</taxon>
        <taxon>Micrococcaceae</taxon>
        <taxon>Glutamicibacter</taxon>
    </lineage>
</organism>
<dbReference type="Gene3D" id="1.10.10.10">
    <property type="entry name" value="Winged helix-like DNA-binding domain superfamily/Winged helix DNA-binding domain"/>
    <property type="match status" value="1"/>
</dbReference>
<evidence type="ECO:0000313" key="6">
    <source>
        <dbReference type="EMBL" id="PMQ21526.1"/>
    </source>
</evidence>
<evidence type="ECO:0000259" key="5">
    <source>
        <dbReference type="PROSITE" id="PS51078"/>
    </source>
</evidence>
<dbReference type="SMART" id="SM00346">
    <property type="entry name" value="HTH_ICLR"/>
    <property type="match status" value="1"/>
</dbReference>
<dbReference type="InterPro" id="IPR014757">
    <property type="entry name" value="Tscrpt_reg_IclR_C"/>
</dbReference>
<dbReference type="SUPFAM" id="SSF46785">
    <property type="entry name" value="Winged helix' DNA-binding domain"/>
    <property type="match status" value="1"/>
</dbReference>
<evidence type="ECO:0000256" key="2">
    <source>
        <dbReference type="ARBA" id="ARBA00023125"/>
    </source>
</evidence>
<evidence type="ECO:0000259" key="4">
    <source>
        <dbReference type="PROSITE" id="PS51077"/>
    </source>
</evidence>
<accession>A0A2N7S5V8</accession>
<comment type="caution">
    <text evidence="6">The sequence shown here is derived from an EMBL/GenBank/DDBJ whole genome shotgun (WGS) entry which is preliminary data.</text>
</comment>
<dbReference type="Proteomes" id="UP000235739">
    <property type="component" value="Unassembled WGS sequence"/>
</dbReference>
<dbReference type="SUPFAM" id="SSF55781">
    <property type="entry name" value="GAF domain-like"/>
    <property type="match status" value="1"/>
</dbReference>
<evidence type="ECO:0000313" key="7">
    <source>
        <dbReference type="Proteomes" id="UP000235739"/>
    </source>
</evidence>
<evidence type="ECO:0000256" key="1">
    <source>
        <dbReference type="ARBA" id="ARBA00023015"/>
    </source>
</evidence>
<dbReference type="AlphaFoldDB" id="A0A2N7S5V8"/>
<evidence type="ECO:0000256" key="3">
    <source>
        <dbReference type="ARBA" id="ARBA00023163"/>
    </source>
</evidence>
<dbReference type="GO" id="GO:0045892">
    <property type="term" value="P:negative regulation of DNA-templated transcription"/>
    <property type="evidence" value="ECO:0007669"/>
    <property type="project" value="TreeGrafter"/>
</dbReference>
<keyword evidence="2" id="KW-0238">DNA-binding</keyword>
<dbReference type="Gene3D" id="3.30.450.40">
    <property type="match status" value="1"/>
</dbReference>
<dbReference type="InterPro" id="IPR036388">
    <property type="entry name" value="WH-like_DNA-bd_sf"/>
</dbReference>
<proteinExistence type="predicted"/>
<dbReference type="InterPro" id="IPR005471">
    <property type="entry name" value="Tscrpt_reg_IclR_N"/>
</dbReference>
<dbReference type="InterPro" id="IPR029016">
    <property type="entry name" value="GAF-like_dom_sf"/>
</dbReference>
<dbReference type="Pfam" id="PF09339">
    <property type="entry name" value="HTH_IclR"/>
    <property type="match status" value="1"/>
</dbReference>
<dbReference type="PANTHER" id="PTHR30136">
    <property type="entry name" value="HELIX-TURN-HELIX TRANSCRIPTIONAL REGULATOR, ICLR FAMILY"/>
    <property type="match status" value="1"/>
</dbReference>
<dbReference type="EMBL" id="PNQX01000001">
    <property type="protein sequence ID" value="PMQ21526.1"/>
    <property type="molecule type" value="Genomic_DNA"/>
</dbReference>
<name>A0A2N7S5V8_9MICC</name>
<dbReference type="Pfam" id="PF01614">
    <property type="entry name" value="IclR_C"/>
    <property type="match status" value="1"/>
</dbReference>
<feature type="domain" description="IclR-ED" evidence="5">
    <location>
        <begin position="61"/>
        <end position="242"/>
    </location>
</feature>
<dbReference type="InterPro" id="IPR050707">
    <property type="entry name" value="HTH_MetabolicPath_Reg"/>
</dbReference>
<feature type="domain" description="HTH iclR-type" evidence="4">
    <location>
        <begin position="7"/>
        <end position="67"/>
    </location>
</feature>
<gene>
    <name evidence="6" type="ORF">CIK84_08290</name>
</gene>
<protein>
    <submittedName>
        <fullName evidence="6">Transcriptional regulator</fullName>
    </submittedName>
</protein>
<dbReference type="GO" id="GO:0003700">
    <property type="term" value="F:DNA-binding transcription factor activity"/>
    <property type="evidence" value="ECO:0007669"/>
    <property type="project" value="TreeGrafter"/>
</dbReference>
<dbReference type="PROSITE" id="PS51078">
    <property type="entry name" value="ICLR_ED"/>
    <property type="match status" value="1"/>
</dbReference>
<dbReference type="GO" id="GO:0003677">
    <property type="term" value="F:DNA binding"/>
    <property type="evidence" value="ECO:0007669"/>
    <property type="project" value="UniProtKB-KW"/>
</dbReference>
<reference evidence="6 7" key="1">
    <citation type="journal article" date="2017" name="Elife">
        <title>Extensive horizontal gene transfer in cheese-associated bacteria.</title>
        <authorList>
            <person name="Bonham K.S."/>
            <person name="Wolfe B.E."/>
            <person name="Dutton R.J."/>
        </authorList>
    </citation>
    <scope>NUCLEOTIDE SEQUENCE [LARGE SCALE GENOMIC DNA]</scope>
    <source>
        <strain evidence="6 7">JB182</strain>
    </source>
</reference>
<keyword evidence="1" id="KW-0805">Transcription regulation</keyword>